<dbReference type="Pfam" id="PF02630">
    <property type="entry name" value="SCO1-SenC"/>
    <property type="match status" value="1"/>
</dbReference>
<dbReference type="FunFam" id="3.40.30.10:FF:000013">
    <property type="entry name" value="Blast:Protein SCO1 homolog, mitochondrial"/>
    <property type="match status" value="1"/>
</dbReference>
<dbReference type="Gene3D" id="3.40.30.10">
    <property type="entry name" value="Glutaredoxin"/>
    <property type="match status" value="1"/>
</dbReference>
<keyword evidence="2 3" id="KW-0186">Copper</keyword>
<evidence type="ECO:0000256" key="4">
    <source>
        <dbReference type="PIRSR" id="PIRSR603782-2"/>
    </source>
</evidence>
<evidence type="ECO:0000256" key="2">
    <source>
        <dbReference type="ARBA" id="ARBA00023008"/>
    </source>
</evidence>
<comment type="caution">
    <text evidence="7">The sequence shown here is derived from an EMBL/GenBank/DDBJ whole genome shotgun (WGS) entry which is preliminary data.</text>
</comment>
<feature type="disulfide bond" description="Redox-active" evidence="4">
    <location>
        <begin position="70"/>
        <end position="74"/>
    </location>
</feature>
<dbReference type="InterPro" id="IPR036249">
    <property type="entry name" value="Thioredoxin-like_sf"/>
</dbReference>
<protein>
    <submittedName>
        <fullName evidence="7">SCO family protein</fullName>
    </submittedName>
</protein>
<evidence type="ECO:0000256" key="1">
    <source>
        <dbReference type="ARBA" id="ARBA00010996"/>
    </source>
</evidence>
<dbReference type="EMBL" id="PQWB01000005">
    <property type="protein sequence ID" value="POZ63959.1"/>
    <property type="molecule type" value="Genomic_DNA"/>
</dbReference>
<keyword evidence="8" id="KW-1185">Reference proteome</keyword>
<evidence type="ECO:0000256" key="5">
    <source>
        <dbReference type="SAM" id="SignalP"/>
    </source>
</evidence>
<feature type="binding site" evidence="3">
    <location>
        <position position="70"/>
    </location>
    <ligand>
        <name>Cu cation</name>
        <dbReference type="ChEBI" id="CHEBI:23378"/>
    </ligand>
</feature>
<dbReference type="RefSeq" id="WP_103900845.1">
    <property type="nucleotide sequence ID" value="NZ_PQWB01000005.1"/>
</dbReference>
<name>A0A2S5DLQ7_9NEIS</name>
<dbReference type="PROSITE" id="PS51257">
    <property type="entry name" value="PROKAR_LIPOPROTEIN"/>
    <property type="match status" value="1"/>
</dbReference>
<dbReference type="SUPFAM" id="SSF52833">
    <property type="entry name" value="Thioredoxin-like"/>
    <property type="match status" value="1"/>
</dbReference>
<evidence type="ECO:0000313" key="8">
    <source>
        <dbReference type="Proteomes" id="UP000237082"/>
    </source>
</evidence>
<gene>
    <name evidence="7" type="ORF">C2I19_00900</name>
</gene>
<dbReference type="PROSITE" id="PS51352">
    <property type="entry name" value="THIOREDOXIN_2"/>
    <property type="match status" value="1"/>
</dbReference>
<evidence type="ECO:0000256" key="3">
    <source>
        <dbReference type="PIRSR" id="PIRSR603782-1"/>
    </source>
</evidence>
<proteinExistence type="inferred from homology"/>
<dbReference type="InterPro" id="IPR013766">
    <property type="entry name" value="Thioredoxin_domain"/>
</dbReference>
<organism evidence="7 8">
    <name type="scientific">Chromobacterium alticapitis</name>
    <dbReference type="NCBI Taxonomy" id="2073169"/>
    <lineage>
        <taxon>Bacteria</taxon>
        <taxon>Pseudomonadati</taxon>
        <taxon>Pseudomonadota</taxon>
        <taxon>Betaproteobacteria</taxon>
        <taxon>Neisseriales</taxon>
        <taxon>Chromobacteriaceae</taxon>
        <taxon>Chromobacterium</taxon>
    </lineage>
</organism>
<feature type="domain" description="Thioredoxin" evidence="6">
    <location>
        <begin position="32"/>
        <end position="193"/>
    </location>
</feature>
<dbReference type="GO" id="GO:0046872">
    <property type="term" value="F:metal ion binding"/>
    <property type="evidence" value="ECO:0007669"/>
    <property type="project" value="UniProtKB-KW"/>
</dbReference>
<feature type="binding site" evidence="3">
    <location>
        <position position="74"/>
    </location>
    <ligand>
        <name>Cu cation</name>
        <dbReference type="ChEBI" id="CHEBI:23378"/>
    </ligand>
</feature>
<dbReference type="OrthoDB" id="9790194at2"/>
<evidence type="ECO:0000313" key="7">
    <source>
        <dbReference type="EMBL" id="POZ63959.1"/>
    </source>
</evidence>
<dbReference type="AlphaFoldDB" id="A0A2S5DLQ7"/>
<keyword evidence="5" id="KW-0732">Signal</keyword>
<evidence type="ECO:0000259" key="6">
    <source>
        <dbReference type="PROSITE" id="PS51352"/>
    </source>
</evidence>
<sequence length="193" mass="20935">MSKLLKFLLGLCVIAALAACAPPRIDFKGTAINDDSMGGSFALTDFHGQPRSLDAYKGKVVALFFGYTHCPDVCPTTMLEYASVMKQLGEDADKVQVVFVSVDPERDTPKVLAGYVPYFDKRFVGLTGSPEQIEQVKKQYKVVAQKVPAPGGGYSVDHSSGSYLLDQNGKLRVFEAYGAPAASLAYDIKQLLR</sequence>
<dbReference type="Proteomes" id="UP000237082">
    <property type="component" value="Unassembled WGS sequence"/>
</dbReference>
<dbReference type="PANTHER" id="PTHR12151">
    <property type="entry name" value="ELECTRON TRANSPORT PROTIN SCO1/SENC FAMILY MEMBER"/>
    <property type="match status" value="1"/>
</dbReference>
<accession>A0A2S5DLQ7</accession>
<keyword evidence="3" id="KW-0479">Metal-binding</keyword>
<comment type="similarity">
    <text evidence="1">Belongs to the SCO1/2 family.</text>
</comment>
<reference evidence="8" key="1">
    <citation type="submission" date="2018-02" db="EMBL/GenBank/DDBJ databases">
        <authorList>
            <person name="O'Hara-Hanley K."/>
            <person name="Soby S."/>
        </authorList>
    </citation>
    <scope>NUCLEOTIDE SEQUENCE [LARGE SCALE GENOMIC DNA]</scope>
    <source>
        <strain evidence="8">MWU14-2602</strain>
    </source>
</reference>
<feature type="binding site" evidence="3">
    <location>
        <position position="158"/>
    </location>
    <ligand>
        <name>Cu cation</name>
        <dbReference type="ChEBI" id="CHEBI:23378"/>
    </ligand>
</feature>
<dbReference type="CDD" id="cd02968">
    <property type="entry name" value="SCO"/>
    <property type="match status" value="1"/>
</dbReference>
<dbReference type="InterPro" id="IPR003782">
    <property type="entry name" value="SCO1/SenC"/>
</dbReference>
<dbReference type="PANTHER" id="PTHR12151:SF25">
    <property type="entry name" value="LINALOOL DEHYDRATASE_ISOMERASE DOMAIN-CONTAINING PROTEIN"/>
    <property type="match status" value="1"/>
</dbReference>
<feature type="signal peptide" evidence="5">
    <location>
        <begin position="1"/>
        <end position="18"/>
    </location>
</feature>
<feature type="chain" id="PRO_5015435624" evidence="5">
    <location>
        <begin position="19"/>
        <end position="193"/>
    </location>
</feature>
<keyword evidence="4" id="KW-1015">Disulfide bond</keyword>